<dbReference type="InterPro" id="IPR046233">
    <property type="entry name" value="DUF6266"/>
</dbReference>
<reference evidence="1" key="2">
    <citation type="submission" date="2021-04" db="EMBL/GenBank/DDBJ databases">
        <authorList>
            <person name="Gilroy R."/>
        </authorList>
    </citation>
    <scope>NUCLEOTIDE SEQUENCE</scope>
    <source>
        <strain evidence="1">23274</strain>
    </source>
</reference>
<accession>A0A9D1UZH2</accession>
<dbReference type="EMBL" id="DXFT01000090">
    <property type="protein sequence ID" value="HIX03380.1"/>
    <property type="molecule type" value="Genomic_DNA"/>
</dbReference>
<evidence type="ECO:0000313" key="1">
    <source>
        <dbReference type="EMBL" id="HIX03380.1"/>
    </source>
</evidence>
<dbReference type="Proteomes" id="UP000824202">
    <property type="component" value="Unassembled WGS sequence"/>
</dbReference>
<dbReference type="AlphaFoldDB" id="A0A9D1UZH2"/>
<name>A0A9D1UZH2_9BACT</name>
<reference evidence="1" key="1">
    <citation type="journal article" date="2021" name="PeerJ">
        <title>Extensive microbial diversity within the chicken gut microbiome revealed by metagenomics and culture.</title>
        <authorList>
            <person name="Gilroy R."/>
            <person name="Ravi A."/>
            <person name="Getino M."/>
            <person name="Pursley I."/>
            <person name="Horton D.L."/>
            <person name="Alikhan N.F."/>
            <person name="Baker D."/>
            <person name="Gharbi K."/>
            <person name="Hall N."/>
            <person name="Watson M."/>
            <person name="Adriaenssens E.M."/>
            <person name="Foster-Nyarko E."/>
            <person name="Jarju S."/>
            <person name="Secka A."/>
            <person name="Antonio M."/>
            <person name="Oren A."/>
            <person name="Chaudhuri R.R."/>
            <person name="La Ragione R."/>
            <person name="Hildebrand F."/>
            <person name="Pallen M.J."/>
        </authorList>
    </citation>
    <scope>NUCLEOTIDE SEQUENCE</scope>
    <source>
        <strain evidence="1">23274</strain>
    </source>
</reference>
<sequence>MKTEKPISFMNFSGKIGDYVVYEYRGKTCIRHKPREPKLPSSPGQVAQQERMASIAILYQALKEVGIYPYWQQAAQGRIAHGYNLLLKANLPAFNYEGLICDFAKLQPTPNLLPLPDGLELAAEAGGTWRLSWRNTPCIPRAKDDDRLWLLLMRDGDTFDPETVDTGNAQRSDGEARFRIPEQYQDYQHLYVLFCSKTGWECSKSRYFHLKLCIKIKK</sequence>
<proteinExistence type="predicted"/>
<evidence type="ECO:0000313" key="2">
    <source>
        <dbReference type="Proteomes" id="UP000824202"/>
    </source>
</evidence>
<comment type="caution">
    <text evidence="1">The sequence shown here is derived from an EMBL/GenBank/DDBJ whole genome shotgun (WGS) entry which is preliminary data.</text>
</comment>
<protein>
    <submittedName>
        <fullName evidence="1">Uncharacterized protein</fullName>
    </submittedName>
</protein>
<dbReference type="Pfam" id="PF19781">
    <property type="entry name" value="DUF6266"/>
    <property type="match status" value="1"/>
</dbReference>
<gene>
    <name evidence="1" type="ORF">H9863_04590</name>
</gene>
<organism evidence="1 2">
    <name type="scientific">Candidatus Odoribacter faecigallinarum</name>
    <dbReference type="NCBI Taxonomy" id="2838706"/>
    <lineage>
        <taxon>Bacteria</taxon>
        <taxon>Pseudomonadati</taxon>
        <taxon>Bacteroidota</taxon>
        <taxon>Bacteroidia</taxon>
        <taxon>Bacteroidales</taxon>
        <taxon>Odoribacteraceae</taxon>
        <taxon>Odoribacter</taxon>
    </lineage>
</organism>